<gene>
    <name evidence="1" type="ORF">N658DRAFT_179028</name>
</gene>
<protein>
    <submittedName>
        <fullName evidence="1">Uncharacterized protein</fullName>
    </submittedName>
</protein>
<dbReference type="Proteomes" id="UP001305647">
    <property type="component" value="Unassembled WGS sequence"/>
</dbReference>
<keyword evidence="2" id="KW-1185">Reference proteome</keyword>
<comment type="caution">
    <text evidence="1">The sequence shown here is derived from an EMBL/GenBank/DDBJ whole genome shotgun (WGS) entry which is preliminary data.</text>
</comment>
<reference evidence="1" key="2">
    <citation type="submission" date="2023-05" db="EMBL/GenBank/DDBJ databases">
        <authorList>
            <consortium name="Lawrence Berkeley National Laboratory"/>
            <person name="Steindorff A."/>
            <person name="Hensen N."/>
            <person name="Bonometti L."/>
            <person name="Westerberg I."/>
            <person name="Brannstrom I.O."/>
            <person name="Guillou S."/>
            <person name="Cros-Aarteil S."/>
            <person name="Calhoun S."/>
            <person name="Haridas S."/>
            <person name="Kuo A."/>
            <person name="Mondo S."/>
            <person name="Pangilinan J."/>
            <person name="Riley R."/>
            <person name="Labutti K."/>
            <person name="Andreopoulos B."/>
            <person name="Lipzen A."/>
            <person name="Chen C."/>
            <person name="Yanf M."/>
            <person name="Daum C."/>
            <person name="Ng V."/>
            <person name="Clum A."/>
            <person name="Ohm R."/>
            <person name="Martin F."/>
            <person name="Silar P."/>
            <person name="Natvig D."/>
            <person name="Lalanne C."/>
            <person name="Gautier V."/>
            <person name="Ament-Velasquez S.L."/>
            <person name="Kruys A."/>
            <person name="Hutchinson M.I."/>
            <person name="Powell A.J."/>
            <person name="Barry K."/>
            <person name="Miller A.N."/>
            <person name="Grigoriev I.V."/>
            <person name="Debuchy R."/>
            <person name="Gladieux P."/>
            <person name="Thoren M.H."/>
            <person name="Johannesson H."/>
        </authorList>
    </citation>
    <scope>NUCLEOTIDE SEQUENCE</scope>
    <source>
        <strain evidence="1">CBS 757.83</strain>
    </source>
</reference>
<accession>A0AAN6T4H5</accession>
<evidence type="ECO:0000313" key="1">
    <source>
        <dbReference type="EMBL" id="KAK4104473.1"/>
    </source>
</evidence>
<name>A0AAN6T4H5_9PEZI</name>
<dbReference type="AlphaFoldDB" id="A0AAN6T4H5"/>
<reference evidence="1" key="1">
    <citation type="journal article" date="2023" name="Mol. Phylogenet. Evol.">
        <title>Genome-scale phylogeny and comparative genomics of the fungal order Sordariales.</title>
        <authorList>
            <person name="Hensen N."/>
            <person name="Bonometti L."/>
            <person name="Westerberg I."/>
            <person name="Brannstrom I.O."/>
            <person name="Guillou S."/>
            <person name="Cros-Aarteil S."/>
            <person name="Calhoun S."/>
            <person name="Haridas S."/>
            <person name="Kuo A."/>
            <person name="Mondo S."/>
            <person name="Pangilinan J."/>
            <person name="Riley R."/>
            <person name="LaButti K."/>
            <person name="Andreopoulos B."/>
            <person name="Lipzen A."/>
            <person name="Chen C."/>
            <person name="Yan M."/>
            <person name="Daum C."/>
            <person name="Ng V."/>
            <person name="Clum A."/>
            <person name="Steindorff A."/>
            <person name="Ohm R.A."/>
            <person name="Martin F."/>
            <person name="Silar P."/>
            <person name="Natvig D.O."/>
            <person name="Lalanne C."/>
            <person name="Gautier V."/>
            <person name="Ament-Velasquez S.L."/>
            <person name="Kruys A."/>
            <person name="Hutchinson M.I."/>
            <person name="Powell A.J."/>
            <person name="Barry K."/>
            <person name="Miller A.N."/>
            <person name="Grigoriev I.V."/>
            <person name="Debuchy R."/>
            <person name="Gladieux P."/>
            <person name="Hiltunen Thoren M."/>
            <person name="Johannesson H."/>
        </authorList>
    </citation>
    <scope>NUCLEOTIDE SEQUENCE</scope>
    <source>
        <strain evidence="1">CBS 757.83</strain>
    </source>
</reference>
<evidence type="ECO:0000313" key="2">
    <source>
        <dbReference type="Proteomes" id="UP001305647"/>
    </source>
</evidence>
<dbReference type="EMBL" id="MU863626">
    <property type="protein sequence ID" value="KAK4104473.1"/>
    <property type="molecule type" value="Genomic_DNA"/>
</dbReference>
<organism evidence="1 2">
    <name type="scientific">Parathielavia hyrcaniae</name>
    <dbReference type="NCBI Taxonomy" id="113614"/>
    <lineage>
        <taxon>Eukaryota</taxon>
        <taxon>Fungi</taxon>
        <taxon>Dikarya</taxon>
        <taxon>Ascomycota</taxon>
        <taxon>Pezizomycotina</taxon>
        <taxon>Sordariomycetes</taxon>
        <taxon>Sordariomycetidae</taxon>
        <taxon>Sordariales</taxon>
        <taxon>Chaetomiaceae</taxon>
        <taxon>Parathielavia</taxon>
    </lineage>
</organism>
<proteinExistence type="predicted"/>
<sequence>MARPSIMGGLQPYGPFEWPVPHTSGIVFQTSRLQRRSLASASSAMQYRYRIAVFLSALRRDPNMRLQCSALAAGPSPAARDVLVVKPLCRALRTLMISCEVSREAPITTSSQNQQQAAKWGQFLETGAFVPEPLRPVAAWLTCLAGQGRICWAPRRVRQASAPPSFVRKEESLDLSTST</sequence>